<evidence type="ECO:0000313" key="2">
    <source>
        <dbReference type="Proteomes" id="UP001144347"/>
    </source>
</evidence>
<name>A0ABT4LAA4_9SPHI</name>
<dbReference type="Proteomes" id="UP001144347">
    <property type="component" value="Unassembled WGS sequence"/>
</dbReference>
<organism evidence="1 2">
    <name type="scientific">Pedobacter punctiformis</name>
    <dbReference type="NCBI Taxonomy" id="3004097"/>
    <lineage>
        <taxon>Bacteria</taxon>
        <taxon>Pseudomonadati</taxon>
        <taxon>Bacteroidota</taxon>
        <taxon>Sphingobacteriia</taxon>
        <taxon>Sphingobacteriales</taxon>
        <taxon>Sphingobacteriaceae</taxon>
        <taxon>Pedobacter</taxon>
    </lineage>
</organism>
<keyword evidence="2" id="KW-1185">Reference proteome</keyword>
<evidence type="ECO:0000313" key="1">
    <source>
        <dbReference type="EMBL" id="MCZ4244843.1"/>
    </source>
</evidence>
<sequence length="213" mass="24336">MKKYLWIFGITLLAVVLFLKFVVGFNQIGFHLTELKSYLFGNTNSKPATEIVKRNVAGVSDSTAVLPVEDFYPADINILDAHAKQTELEAIKNAHFENLRISKNSPSDKDAEVALTHLTNSRLTDVIIRQKLNIKIGKCYENAKKEGNFNCVSCMILLYNREKKDWQEAPNGDNFMKNAYDFYQASNGEDWEAKDLTMKIPFDYALFEKYTAK</sequence>
<gene>
    <name evidence="1" type="ORF">O0955_12590</name>
</gene>
<protein>
    <submittedName>
        <fullName evidence="1">Uncharacterized protein</fullName>
    </submittedName>
</protein>
<proteinExistence type="predicted"/>
<reference evidence="1" key="1">
    <citation type="submission" date="2022-12" db="EMBL/GenBank/DDBJ databases">
        <title>Genome sequence of HCMS5-2.</title>
        <authorList>
            <person name="Woo H."/>
        </authorList>
    </citation>
    <scope>NUCLEOTIDE SEQUENCE</scope>
    <source>
        <strain evidence="1">HCMS5-2</strain>
    </source>
</reference>
<comment type="caution">
    <text evidence="1">The sequence shown here is derived from an EMBL/GenBank/DDBJ whole genome shotgun (WGS) entry which is preliminary data.</text>
</comment>
<dbReference type="EMBL" id="JAPWGM010000004">
    <property type="protein sequence ID" value="MCZ4244843.1"/>
    <property type="molecule type" value="Genomic_DNA"/>
</dbReference>
<accession>A0ABT4LAA4</accession>
<dbReference type="RefSeq" id="WP_269427898.1">
    <property type="nucleotide sequence ID" value="NZ_JAPWGM010000004.1"/>
</dbReference>